<comment type="caution">
    <text evidence="2">The sequence shown here is derived from an EMBL/GenBank/DDBJ whole genome shotgun (WGS) entry which is preliminary data.</text>
</comment>
<keyword evidence="3" id="KW-1185">Reference proteome</keyword>
<evidence type="ECO:0000313" key="3">
    <source>
        <dbReference type="Proteomes" id="UP001287356"/>
    </source>
</evidence>
<dbReference type="AlphaFoldDB" id="A0AAE0K4I4"/>
<reference evidence="2" key="2">
    <citation type="submission" date="2023-06" db="EMBL/GenBank/DDBJ databases">
        <authorList>
            <consortium name="Lawrence Berkeley National Laboratory"/>
            <person name="Haridas S."/>
            <person name="Hensen N."/>
            <person name="Bonometti L."/>
            <person name="Westerberg I."/>
            <person name="Brannstrom I.O."/>
            <person name="Guillou S."/>
            <person name="Cros-Aarteil S."/>
            <person name="Calhoun S."/>
            <person name="Kuo A."/>
            <person name="Mondo S."/>
            <person name="Pangilinan J."/>
            <person name="Riley R."/>
            <person name="Labutti K."/>
            <person name="Andreopoulos B."/>
            <person name="Lipzen A."/>
            <person name="Chen C."/>
            <person name="Yanf M."/>
            <person name="Daum C."/>
            <person name="Ng V."/>
            <person name="Clum A."/>
            <person name="Steindorff A."/>
            <person name="Ohm R."/>
            <person name="Martin F."/>
            <person name="Silar P."/>
            <person name="Natvig D."/>
            <person name="Lalanne C."/>
            <person name="Gautier V."/>
            <person name="Ament-Velasquez S.L."/>
            <person name="Kruys A."/>
            <person name="Hutchinson M.I."/>
            <person name="Powell A.J."/>
            <person name="Barry K."/>
            <person name="Miller A.N."/>
            <person name="Grigoriev I.V."/>
            <person name="Debuchy R."/>
            <person name="Gladieux P."/>
            <person name="Thoren M.H."/>
            <person name="Johannesson H."/>
        </authorList>
    </citation>
    <scope>NUCLEOTIDE SEQUENCE</scope>
    <source>
        <strain evidence="2">CBS 958.72</strain>
    </source>
</reference>
<gene>
    <name evidence="2" type="ORF">B0T24DRAFT_681257</name>
</gene>
<evidence type="ECO:0000313" key="2">
    <source>
        <dbReference type="EMBL" id="KAK3369230.1"/>
    </source>
</evidence>
<evidence type="ECO:0000256" key="1">
    <source>
        <dbReference type="SAM" id="MobiDB-lite"/>
    </source>
</evidence>
<feature type="region of interest" description="Disordered" evidence="1">
    <location>
        <begin position="192"/>
        <end position="221"/>
    </location>
</feature>
<proteinExistence type="predicted"/>
<dbReference type="Proteomes" id="UP001287356">
    <property type="component" value="Unassembled WGS sequence"/>
</dbReference>
<organism evidence="2 3">
    <name type="scientific">Lasiosphaeria ovina</name>
    <dbReference type="NCBI Taxonomy" id="92902"/>
    <lineage>
        <taxon>Eukaryota</taxon>
        <taxon>Fungi</taxon>
        <taxon>Dikarya</taxon>
        <taxon>Ascomycota</taxon>
        <taxon>Pezizomycotina</taxon>
        <taxon>Sordariomycetes</taxon>
        <taxon>Sordariomycetidae</taxon>
        <taxon>Sordariales</taxon>
        <taxon>Lasiosphaeriaceae</taxon>
        <taxon>Lasiosphaeria</taxon>
    </lineage>
</organism>
<sequence length="230" mass="25467">MYPSPAQPPPYSSRSSPPPPPPAYSPARPCSHEIVDYAQAPSAVTEEAKITFWEHPCNLGLPIQRITAESLNSRIYVCARDGGHRRCLPQASEVLLLNSEEKLVETGSGRDLLTDRCDEWWMRCGHCNKTRNNFLESHPYARPFACPKLGCGAMLPARPALEACAGCAAPYDASCIRINGYGEALRTPDRTGLLDRRRNEQPERFEARDQARARDAASSQGPLDWVASLF</sequence>
<dbReference type="EMBL" id="JAULSN010000006">
    <property type="protein sequence ID" value="KAK3369230.1"/>
    <property type="molecule type" value="Genomic_DNA"/>
</dbReference>
<reference evidence="2" key="1">
    <citation type="journal article" date="2023" name="Mol. Phylogenet. Evol.">
        <title>Genome-scale phylogeny and comparative genomics of the fungal order Sordariales.</title>
        <authorList>
            <person name="Hensen N."/>
            <person name="Bonometti L."/>
            <person name="Westerberg I."/>
            <person name="Brannstrom I.O."/>
            <person name="Guillou S."/>
            <person name="Cros-Aarteil S."/>
            <person name="Calhoun S."/>
            <person name="Haridas S."/>
            <person name="Kuo A."/>
            <person name="Mondo S."/>
            <person name="Pangilinan J."/>
            <person name="Riley R."/>
            <person name="LaButti K."/>
            <person name="Andreopoulos B."/>
            <person name="Lipzen A."/>
            <person name="Chen C."/>
            <person name="Yan M."/>
            <person name="Daum C."/>
            <person name="Ng V."/>
            <person name="Clum A."/>
            <person name="Steindorff A."/>
            <person name="Ohm R.A."/>
            <person name="Martin F."/>
            <person name="Silar P."/>
            <person name="Natvig D.O."/>
            <person name="Lalanne C."/>
            <person name="Gautier V."/>
            <person name="Ament-Velasquez S.L."/>
            <person name="Kruys A."/>
            <person name="Hutchinson M.I."/>
            <person name="Powell A.J."/>
            <person name="Barry K."/>
            <person name="Miller A.N."/>
            <person name="Grigoriev I.V."/>
            <person name="Debuchy R."/>
            <person name="Gladieux P."/>
            <person name="Hiltunen Thoren M."/>
            <person name="Johannesson H."/>
        </authorList>
    </citation>
    <scope>NUCLEOTIDE SEQUENCE</scope>
    <source>
        <strain evidence="2">CBS 958.72</strain>
    </source>
</reference>
<name>A0AAE0K4I4_9PEZI</name>
<feature type="compositionally biased region" description="Basic and acidic residues" evidence="1">
    <location>
        <begin position="192"/>
        <end position="215"/>
    </location>
</feature>
<protein>
    <submittedName>
        <fullName evidence="2">Uncharacterized protein</fullName>
    </submittedName>
</protein>
<accession>A0AAE0K4I4</accession>
<feature type="compositionally biased region" description="Pro residues" evidence="1">
    <location>
        <begin position="1"/>
        <end position="24"/>
    </location>
</feature>
<feature type="region of interest" description="Disordered" evidence="1">
    <location>
        <begin position="1"/>
        <end position="28"/>
    </location>
</feature>